<evidence type="ECO:0000313" key="3">
    <source>
        <dbReference type="Proteomes" id="UP000555564"/>
    </source>
</evidence>
<accession>A0A7X0IJU7</accession>
<dbReference type="Pfam" id="PF03713">
    <property type="entry name" value="DUF305"/>
    <property type="match status" value="1"/>
</dbReference>
<dbReference type="InterPro" id="IPR012347">
    <property type="entry name" value="Ferritin-like"/>
</dbReference>
<evidence type="ECO:0000313" key="2">
    <source>
        <dbReference type="EMBL" id="MBB6476049.1"/>
    </source>
</evidence>
<dbReference type="InterPro" id="IPR005183">
    <property type="entry name" value="DUF305_CopM-like"/>
</dbReference>
<feature type="domain" description="DUF305" evidence="1">
    <location>
        <begin position="41"/>
        <end position="182"/>
    </location>
</feature>
<dbReference type="PANTHER" id="PTHR36933:SF1">
    <property type="entry name" value="SLL0788 PROTEIN"/>
    <property type="match status" value="1"/>
</dbReference>
<dbReference type="PANTHER" id="PTHR36933">
    <property type="entry name" value="SLL0788 PROTEIN"/>
    <property type="match status" value="1"/>
</dbReference>
<reference evidence="2 3" key="1">
    <citation type="submission" date="2020-08" db="EMBL/GenBank/DDBJ databases">
        <title>Sequencing the genomes of 1000 actinobacteria strains.</title>
        <authorList>
            <person name="Klenk H.-P."/>
        </authorList>
    </citation>
    <scope>NUCLEOTIDE SEQUENCE [LARGE SCALE GENOMIC DNA]</scope>
    <source>
        <strain evidence="2 3">DSM 44936</strain>
    </source>
</reference>
<protein>
    <submittedName>
        <fullName evidence="2">Uncharacterized protein (DUF305 family)</fullName>
    </submittedName>
</protein>
<gene>
    <name evidence="2" type="ORF">BJ992_005480</name>
</gene>
<dbReference type="AlphaFoldDB" id="A0A7X0IJU7"/>
<name>A0A7X0IJU7_9ACTN</name>
<proteinExistence type="predicted"/>
<organism evidence="2 3">
    <name type="scientific">Sphaerisporangium rubeum</name>
    <dbReference type="NCBI Taxonomy" id="321317"/>
    <lineage>
        <taxon>Bacteria</taxon>
        <taxon>Bacillati</taxon>
        <taxon>Actinomycetota</taxon>
        <taxon>Actinomycetes</taxon>
        <taxon>Streptosporangiales</taxon>
        <taxon>Streptosporangiaceae</taxon>
        <taxon>Sphaerisporangium</taxon>
    </lineage>
</organism>
<comment type="caution">
    <text evidence="2">The sequence shown here is derived from an EMBL/GenBank/DDBJ whole genome shotgun (WGS) entry which is preliminary data.</text>
</comment>
<keyword evidence="3" id="KW-1185">Reference proteome</keyword>
<sequence length="191" mass="20389">MMLALAGCAGRPVAAGVPAAVPAGVAPREVTEADVPYNLTDVLFCREMILHDRQALTLAGLVEGRSEDAFVGGLADRIKAGEASRVAALAERLRTWDFSVPDAANPPMHDMPGMLTDAQLVLLRGKRGADFDKLWLTTLARHTGYGMLLAEKARDDGKDRTTKDIAGRLAVAQRAEVNEMATRLARLRGGG</sequence>
<dbReference type="Gene3D" id="1.20.1260.10">
    <property type="match status" value="1"/>
</dbReference>
<dbReference type="Proteomes" id="UP000555564">
    <property type="component" value="Unassembled WGS sequence"/>
</dbReference>
<dbReference type="EMBL" id="JACHIU010000001">
    <property type="protein sequence ID" value="MBB6476049.1"/>
    <property type="molecule type" value="Genomic_DNA"/>
</dbReference>
<evidence type="ECO:0000259" key="1">
    <source>
        <dbReference type="Pfam" id="PF03713"/>
    </source>
</evidence>